<dbReference type="InterPro" id="IPR013229">
    <property type="entry name" value="PEGA"/>
</dbReference>
<evidence type="ECO:0000256" key="1">
    <source>
        <dbReference type="SAM" id="MobiDB-lite"/>
    </source>
</evidence>
<protein>
    <submittedName>
        <fullName evidence="4">PEGA domain-containing protein</fullName>
    </submittedName>
</protein>
<dbReference type="RefSeq" id="WP_073233436.1">
    <property type="nucleotide sequence ID" value="NZ_FQUQ01000004.1"/>
</dbReference>
<evidence type="ECO:0000259" key="3">
    <source>
        <dbReference type="Pfam" id="PF08308"/>
    </source>
</evidence>
<dbReference type="OrthoDB" id="1524740at2"/>
<evidence type="ECO:0000256" key="2">
    <source>
        <dbReference type="SAM" id="SignalP"/>
    </source>
</evidence>
<feature type="domain" description="PEGA" evidence="3">
    <location>
        <begin position="29"/>
        <end position="75"/>
    </location>
</feature>
<reference evidence="5" key="1">
    <citation type="submission" date="2016-11" db="EMBL/GenBank/DDBJ databases">
        <authorList>
            <person name="Varghese N."/>
            <person name="Submissions S."/>
        </authorList>
    </citation>
    <scope>NUCLEOTIDE SEQUENCE [LARGE SCALE GENOMIC DNA]</scope>
    <source>
        <strain evidence="5">DSM 16990</strain>
    </source>
</reference>
<feature type="region of interest" description="Disordered" evidence="1">
    <location>
        <begin position="121"/>
        <end position="141"/>
    </location>
</feature>
<sequence length="141" mass="14986">MKKILSVSALSLTLLFSGCATIFTGSKQTVQINSVPPGADIEVDGLSSGVTPAPVRLKKGFTGQTVTLKKAGFETKTFQPATTFNAVSVINLLFIIGWGIDAATGAMMKYDPKVYEMKLEPSKESSKEVPKETVKEAAKAN</sequence>
<dbReference type="EMBL" id="FQUQ01000004">
    <property type="protein sequence ID" value="SHG16448.1"/>
    <property type="molecule type" value="Genomic_DNA"/>
</dbReference>
<proteinExistence type="predicted"/>
<name>A0A1M5HKL5_9SPHI</name>
<evidence type="ECO:0000313" key="5">
    <source>
        <dbReference type="Proteomes" id="UP000184287"/>
    </source>
</evidence>
<gene>
    <name evidence="4" type="ORF">SAMN04488522_104700</name>
</gene>
<organism evidence="4 5">
    <name type="scientific">Pedobacter caeni</name>
    <dbReference type="NCBI Taxonomy" id="288992"/>
    <lineage>
        <taxon>Bacteria</taxon>
        <taxon>Pseudomonadati</taxon>
        <taxon>Bacteroidota</taxon>
        <taxon>Sphingobacteriia</taxon>
        <taxon>Sphingobacteriales</taxon>
        <taxon>Sphingobacteriaceae</taxon>
        <taxon>Pedobacter</taxon>
    </lineage>
</organism>
<dbReference type="AlphaFoldDB" id="A0A1M5HKL5"/>
<feature type="chain" id="PRO_5012183511" evidence="2">
    <location>
        <begin position="23"/>
        <end position="141"/>
    </location>
</feature>
<dbReference type="PROSITE" id="PS51257">
    <property type="entry name" value="PROKAR_LIPOPROTEIN"/>
    <property type="match status" value="1"/>
</dbReference>
<keyword evidence="2" id="KW-0732">Signal</keyword>
<dbReference type="Proteomes" id="UP000184287">
    <property type="component" value="Unassembled WGS sequence"/>
</dbReference>
<accession>A0A1M5HKL5</accession>
<dbReference type="Pfam" id="PF08308">
    <property type="entry name" value="PEGA"/>
    <property type="match status" value="1"/>
</dbReference>
<evidence type="ECO:0000313" key="4">
    <source>
        <dbReference type="EMBL" id="SHG16448.1"/>
    </source>
</evidence>
<dbReference type="STRING" id="288992.SAMN04488522_104700"/>
<feature type="signal peptide" evidence="2">
    <location>
        <begin position="1"/>
        <end position="22"/>
    </location>
</feature>
<keyword evidence="5" id="KW-1185">Reference proteome</keyword>